<evidence type="ECO:0000313" key="1">
    <source>
        <dbReference type="EMBL" id="EFA84346.1"/>
    </source>
</evidence>
<organism evidence="1 2">
    <name type="scientific">Heterostelium pallidum (strain ATCC 26659 / Pp 5 / PN500)</name>
    <name type="common">Cellular slime mold</name>
    <name type="synonym">Polysphondylium pallidum</name>
    <dbReference type="NCBI Taxonomy" id="670386"/>
    <lineage>
        <taxon>Eukaryota</taxon>
        <taxon>Amoebozoa</taxon>
        <taxon>Evosea</taxon>
        <taxon>Eumycetozoa</taxon>
        <taxon>Dictyostelia</taxon>
        <taxon>Acytosteliales</taxon>
        <taxon>Acytosteliaceae</taxon>
        <taxon>Heterostelium</taxon>
    </lineage>
</organism>
<name>D3B4U8_HETP5</name>
<proteinExistence type="predicted"/>
<dbReference type="InParanoid" id="D3B4U8"/>
<keyword evidence="2" id="KW-1185">Reference proteome</keyword>
<dbReference type="RefSeq" id="XP_020436461.1">
    <property type="nucleotide sequence ID" value="XM_020574389.1"/>
</dbReference>
<reference evidence="1 2" key="1">
    <citation type="journal article" date="2011" name="Genome Res.">
        <title>Phylogeny-wide analysis of social amoeba genomes highlights ancient origins for complex intercellular communication.</title>
        <authorList>
            <person name="Heidel A.J."/>
            <person name="Lawal H.M."/>
            <person name="Felder M."/>
            <person name="Schilde C."/>
            <person name="Helps N.R."/>
            <person name="Tunggal B."/>
            <person name="Rivero F."/>
            <person name="John U."/>
            <person name="Schleicher M."/>
            <person name="Eichinger L."/>
            <person name="Platzer M."/>
            <person name="Noegel A.A."/>
            <person name="Schaap P."/>
            <person name="Gloeckner G."/>
        </authorList>
    </citation>
    <scope>NUCLEOTIDE SEQUENCE [LARGE SCALE GENOMIC DNA]</scope>
    <source>
        <strain evidence="2">ATCC 26659 / Pp 5 / PN500</strain>
    </source>
</reference>
<dbReference type="AlphaFoldDB" id="D3B4U8"/>
<protein>
    <submittedName>
        <fullName evidence="1">Uncharacterized protein</fullName>
    </submittedName>
</protein>
<comment type="caution">
    <text evidence="1">The sequence shown here is derived from an EMBL/GenBank/DDBJ whole genome shotgun (WGS) entry which is preliminary data.</text>
</comment>
<dbReference type="EMBL" id="ADBJ01000010">
    <property type="protein sequence ID" value="EFA84346.1"/>
    <property type="molecule type" value="Genomic_DNA"/>
</dbReference>
<gene>
    <name evidence="1" type="ORF">PPL_03424</name>
</gene>
<dbReference type="Proteomes" id="UP000001396">
    <property type="component" value="Unassembled WGS sequence"/>
</dbReference>
<dbReference type="GeneID" id="31358945"/>
<accession>D3B4U8</accession>
<evidence type="ECO:0000313" key="2">
    <source>
        <dbReference type="Proteomes" id="UP000001396"/>
    </source>
</evidence>
<sequence length="244" mass="28048">MNIQTFTNREDISLNQFHRGHVEYKLPVLIITKILELTWMISTYDQEFPLLSYKKALKLRLINKRFFGIVSKMFNNLKLLSHANSSMMDELRDRLNSIFCPIKHIVKLLVGIPVFELLMKQPSPHLTHLLSTVEKLHIHRETNCGPLTENSIKTFGTIATNLHSLIIGSIILNSAHLDAICSIKSLRKIEISTTFIRTPVILAMLCNKLPLLESIKMLYFSITAIPIDFNFPGRELYQLALLEH</sequence>